<protein>
    <submittedName>
        <fullName evidence="1">Uncharacterized protein</fullName>
    </submittedName>
</protein>
<keyword evidence="2" id="KW-1185">Reference proteome</keyword>
<dbReference type="Proteomes" id="UP001321492">
    <property type="component" value="Unassembled WGS sequence"/>
</dbReference>
<name>A0ABT7AGM3_9HYPH</name>
<organism evidence="1 2">
    <name type="scientific">Chelatococcus albus</name>
    <dbReference type="NCBI Taxonomy" id="3047466"/>
    <lineage>
        <taxon>Bacteria</taxon>
        <taxon>Pseudomonadati</taxon>
        <taxon>Pseudomonadota</taxon>
        <taxon>Alphaproteobacteria</taxon>
        <taxon>Hyphomicrobiales</taxon>
        <taxon>Chelatococcaceae</taxon>
        <taxon>Chelatococcus</taxon>
    </lineage>
</organism>
<accession>A0ABT7AGM3</accession>
<sequence>MAFFRPHAAVVVGLMLAGCVSTIESRENLLAAAGFRVKLADTPDKFAGLSQLPPHKFTRRTLAGRLTYLYADPDVCKCLYYGDEAAYQRYQRIAFEQRLADQQRTTAIMLQDAAWRWRWRGWGPYWW</sequence>
<reference evidence="1 2" key="1">
    <citation type="submission" date="2023-05" db="EMBL/GenBank/DDBJ databases">
        <title>Chelatococcus sp. nov., a moderately thermophilic bacterium isolated from hot spring microbial mat.</title>
        <authorList>
            <person name="Hu C.-J."/>
            <person name="Li W.-J."/>
        </authorList>
    </citation>
    <scope>NUCLEOTIDE SEQUENCE [LARGE SCALE GENOMIC DNA]</scope>
    <source>
        <strain evidence="1 2">SYSU G07232</strain>
    </source>
</reference>
<evidence type="ECO:0000313" key="2">
    <source>
        <dbReference type="Proteomes" id="UP001321492"/>
    </source>
</evidence>
<dbReference type="EMBL" id="JASJEV010000005">
    <property type="protein sequence ID" value="MDJ1158483.1"/>
    <property type="molecule type" value="Genomic_DNA"/>
</dbReference>
<proteinExistence type="predicted"/>
<comment type="caution">
    <text evidence="1">The sequence shown here is derived from an EMBL/GenBank/DDBJ whole genome shotgun (WGS) entry which is preliminary data.</text>
</comment>
<dbReference type="RefSeq" id="WP_283740476.1">
    <property type="nucleotide sequence ID" value="NZ_JASJEV010000005.1"/>
</dbReference>
<dbReference type="PROSITE" id="PS51257">
    <property type="entry name" value="PROKAR_LIPOPROTEIN"/>
    <property type="match status" value="1"/>
</dbReference>
<gene>
    <name evidence="1" type="ORF">QNA08_09575</name>
</gene>
<evidence type="ECO:0000313" key="1">
    <source>
        <dbReference type="EMBL" id="MDJ1158483.1"/>
    </source>
</evidence>